<evidence type="ECO:0000256" key="1">
    <source>
        <dbReference type="SAM" id="MobiDB-lite"/>
    </source>
</evidence>
<name>A0ABW2KQG8_9ACTN</name>
<proteinExistence type="predicted"/>
<accession>A0ABW2KQG8</accession>
<keyword evidence="3" id="KW-1185">Reference proteome</keyword>
<dbReference type="RefSeq" id="WP_379874375.1">
    <property type="nucleotide sequence ID" value="NZ_JBHTBH010000023.1"/>
</dbReference>
<feature type="compositionally biased region" description="Basic and acidic residues" evidence="1">
    <location>
        <begin position="189"/>
        <end position="205"/>
    </location>
</feature>
<feature type="compositionally biased region" description="Basic and acidic residues" evidence="1">
    <location>
        <begin position="114"/>
        <end position="164"/>
    </location>
</feature>
<reference evidence="3" key="1">
    <citation type="journal article" date="2019" name="Int. J. Syst. Evol. Microbiol.">
        <title>The Global Catalogue of Microorganisms (GCM) 10K type strain sequencing project: providing services to taxonomists for standard genome sequencing and annotation.</title>
        <authorList>
            <consortium name="The Broad Institute Genomics Platform"/>
            <consortium name="The Broad Institute Genome Sequencing Center for Infectious Disease"/>
            <person name="Wu L."/>
            <person name="Ma J."/>
        </authorList>
    </citation>
    <scope>NUCLEOTIDE SEQUENCE [LARGE SCALE GENOMIC DNA]</scope>
    <source>
        <strain evidence="3">CGMCC 4.7382</strain>
    </source>
</reference>
<dbReference type="Proteomes" id="UP001596540">
    <property type="component" value="Unassembled WGS sequence"/>
</dbReference>
<comment type="caution">
    <text evidence="2">The sequence shown here is derived from an EMBL/GenBank/DDBJ whole genome shotgun (WGS) entry which is preliminary data.</text>
</comment>
<feature type="compositionally biased region" description="Low complexity" evidence="1">
    <location>
        <begin position="467"/>
        <end position="482"/>
    </location>
</feature>
<feature type="compositionally biased region" description="Low complexity" evidence="1">
    <location>
        <begin position="502"/>
        <end position="532"/>
    </location>
</feature>
<organism evidence="2 3">
    <name type="scientific">Marinactinospora rubrisoli</name>
    <dbReference type="NCBI Taxonomy" id="2715399"/>
    <lineage>
        <taxon>Bacteria</taxon>
        <taxon>Bacillati</taxon>
        <taxon>Actinomycetota</taxon>
        <taxon>Actinomycetes</taxon>
        <taxon>Streptosporangiales</taxon>
        <taxon>Nocardiopsidaceae</taxon>
        <taxon>Marinactinospora</taxon>
    </lineage>
</organism>
<protein>
    <submittedName>
        <fullName evidence="2">Uncharacterized protein</fullName>
    </submittedName>
</protein>
<feature type="region of interest" description="Disordered" evidence="1">
    <location>
        <begin position="109"/>
        <end position="270"/>
    </location>
</feature>
<sequence>MDPLSAVILSGIVAWLTVGKGTADLAALRRGEPMPSYEWQRAKLAARTELAKHQAALDADLQKQALERRTAEGTLRPLAPAGEQPGLQTLVRHWWADAWEDLDEARRAKRAERKARTPEEREQLKDQARQRRRQQRETFGELLKKPAEWLRDDEPGDTKHTGDRWEDDSGTDSAGKPAEKPDTPAAPGREVDGKPPEDQEKKGEEEPAVQSDADRPAPLGDVVDVPDGLDTPAVRTRPDAETAPAEKPTADEETPPVAGASRPGPVDPYEAWADRQSADRQWWQEQAAAYGIDRWYDGAELRQRYDGDRAQFQAVMRRMTEDAPWWIEQAERRGIDARDLKEYLGDRQLFLLQAPDLYPVQRSDAELAWWERAATTSRLREQYGTTGLGLFTAFRGERERFWAAQDRAREERTWWNAQAVRLGVHVDDLYARYRMPDGRTDRTTYLAELYADEAGLRERLKGEEEPAPALAPAAAGIAVPQEPESPEETRPDNVVPLRRRPATTPAEPDTETTTTSTDTSSTHTEEGTNMTTETTGLASAIAWANGMSSSLNSAVTSVEQSSAALTSGGVTGEALALCAQGQEALSQAAGVFDQLAAELTSHLQVREAYAANQGAGEKDFVTSE</sequence>
<feature type="region of interest" description="Disordered" evidence="1">
    <location>
        <begin position="460"/>
        <end position="532"/>
    </location>
</feature>
<evidence type="ECO:0000313" key="3">
    <source>
        <dbReference type="Proteomes" id="UP001596540"/>
    </source>
</evidence>
<gene>
    <name evidence="2" type="ORF">ACFQRF_27510</name>
</gene>
<evidence type="ECO:0000313" key="2">
    <source>
        <dbReference type="EMBL" id="MFC7331498.1"/>
    </source>
</evidence>
<feature type="compositionally biased region" description="Low complexity" evidence="1">
    <location>
        <begin position="218"/>
        <end position="230"/>
    </location>
</feature>
<dbReference type="EMBL" id="JBHTBH010000023">
    <property type="protein sequence ID" value="MFC7331498.1"/>
    <property type="molecule type" value="Genomic_DNA"/>
</dbReference>